<dbReference type="SMART" id="SM00388">
    <property type="entry name" value="HisKA"/>
    <property type="match status" value="1"/>
</dbReference>
<dbReference type="CDD" id="cd00082">
    <property type="entry name" value="HisKA"/>
    <property type="match status" value="1"/>
</dbReference>
<dbReference type="Proteomes" id="UP000176662">
    <property type="component" value="Unassembled WGS sequence"/>
</dbReference>
<gene>
    <name evidence="9" type="ORF">A2Z68_01035</name>
</gene>
<dbReference type="PANTHER" id="PTHR43711:SF31">
    <property type="entry name" value="HISTIDINE KINASE"/>
    <property type="match status" value="1"/>
</dbReference>
<dbReference type="Pfam" id="PF00512">
    <property type="entry name" value="HisKA"/>
    <property type="match status" value="1"/>
</dbReference>
<keyword evidence="7" id="KW-1133">Transmembrane helix</keyword>
<feature type="transmembrane region" description="Helical" evidence="7">
    <location>
        <begin position="29"/>
        <end position="49"/>
    </location>
</feature>
<keyword evidence="5" id="KW-0418">Kinase</keyword>
<evidence type="ECO:0000256" key="2">
    <source>
        <dbReference type="ARBA" id="ARBA00012438"/>
    </source>
</evidence>
<evidence type="ECO:0000259" key="8">
    <source>
        <dbReference type="PROSITE" id="PS50109"/>
    </source>
</evidence>
<dbReference type="Gene3D" id="1.10.287.130">
    <property type="match status" value="1"/>
</dbReference>
<dbReference type="PROSITE" id="PS50109">
    <property type="entry name" value="HIS_KIN"/>
    <property type="match status" value="1"/>
</dbReference>
<dbReference type="CDD" id="cd00075">
    <property type="entry name" value="HATPase"/>
    <property type="match status" value="1"/>
</dbReference>
<organism evidence="9 10">
    <name type="scientific">Candidatus Nealsonbacteria bacterium RBG_13_38_11</name>
    <dbReference type="NCBI Taxonomy" id="1801662"/>
    <lineage>
        <taxon>Bacteria</taxon>
        <taxon>Candidatus Nealsoniibacteriota</taxon>
    </lineage>
</organism>
<dbReference type="InterPro" id="IPR050736">
    <property type="entry name" value="Sensor_HK_Regulatory"/>
</dbReference>
<dbReference type="Pfam" id="PF02518">
    <property type="entry name" value="HATPase_c"/>
    <property type="match status" value="1"/>
</dbReference>
<evidence type="ECO:0000256" key="7">
    <source>
        <dbReference type="SAM" id="Phobius"/>
    </source>
</evidence>
<keyword evidence="7" id="KW-0472">Membrane</keyword>
<evidence type="ECO:0000313" key="9">
    <source>
        <dbReference type="EMBL" id="OGZ19158.1"/>
    </source>
</evidence>
<dbReference type="SUPFAM" id="SSF47384">
    <property type="entry name" value="Homodimeric domain of signal transducing histidine kinase"/>
    <property type="match status" value="1"/>
</dbReference>
<keyword evidence="7" id="KW-0812">Transmembrane</keyword>
<keyword evidence="6" id="KW-0902">Two-component regulatory system</keyword>
<dbReference type="InterPro" id="IPR004358">
    <property type="entry name" value="Sig_transdc_His_kin-like_C"/>
</dbReference>
<dbReference type="InterPro" id="IPR036890">
    <property type="entry name" value="HATPase_C_sf"/>
</dbReference>
<name>A0A1G2E1X7_9BACT</name>
<comment type="caution">
    <text evidence="9">The sequence shown here is derived from an EMBL/GenBank/DDBJ whole genome shotgun (WGS) entry which is preliminary data.</text>
</comment>
<dbReference type="InterPro" id="IPR003594">
    <property type="entry name" value="HATPase_dom"/>
</dbReference>
<sequence length="315" mass="35700">MIFNKFFEQLNIIKQCRKYSLSVWQCPQFLFLIMGIIIIFSSLITYAIGSRYVEDPLLVALIVIVVSIILLIIASTITRSFESLAETNRMKSEFVSVVSHQLRSPLSNLKWVIELLMSGRVCPVAEKQIEYFRILRENGKRMSELVSDLLTVSRIEQGRLPLQKEKASLKDLVEKIIKETEILAKASNVEVEFISADNLPQIIFDPSQVKMAIANLLENAIRYAKAKGSVKINLKKENGKLYLEVKDNGVGIPGKDQKYIFQKFFRSENAKKHQTEGSGLGLYIAKSIIEKSGGKIGFISKENKGSTFWFTLPIK</sequence>
<dbReference type="EMBL" id="MHLX01000012">
    <property type="protein sequence ID" value="OGZ19158.1"/>
    <property type="molecule type" value="Genomic_DNA"/>
</dbReference>
<dbReference type="Gene3D" id="3.30.565.10">
    <property type="entry name" value="Histidine kinase-like ATPase, C-terminal domain"/>
    <property type="match status" value="1"/>
</dbReference>
<accession>A0A1G2E1X7</accession>
<proteinExistence type="predicted"/>
<dbReference type="PRINTS" id="PR00344">
    <property type="entry name" value="BCTRLSENSOR"/>
</dbReference>
<feature type="transmembrane region" description="Helical" evidence="7">
    <location>
        <begin position="56"/>
        <end position="77"/>
    </location>
</feature>
<evidence type="ECO:0000256" key="6">
    <source>
        <dbReference type="ARBA" id="ARBA00023012"/>
    </source>
</evidence>
<keyword evidence="4" id="KW-0808">Transferase</keyword>
<evidence type="ECO:0000256" key="3">
    <source>
        <dbReference type="ARBA" id="ARBA00022553"/>
    </source>
</evidence>
<evidence type="ECO:0000256" key="5">
    <source>
        <dbReference type="ARBA" id="ARBA00022777"/>
    </source>
</evidence>
<reference evidence="9 10" key="1">
    <citation type="journal article" date="2016" name="Nat. Commun.">
        <title>Thousands of microbial genomes shed light on interconnected biogeochemical processes in an aquifer system.</title>
        <authorList>
            <person name="Anantharaman K."/>
            <person name="Brown C.T."/>
            <person name="Hug L.A."/>
            <person name="Sharon I."/>
            <person name="Castelle C.J."/>
            <person name="Probst A.J."/>
            <person name="Thomas B.C."/>
            <person name="Singh A."/>
            <person name="Wilkins M.J."/>
            <person name="Karaoz U."/>
            <person name="Brodie E.L."/>
            <person name="Williams K.H."/>
            <person name="Hubbard S.S."/>
            <person name="Banfield J.F."/>
        </authorList>
    </citation>
    <scope>NUCLEOTIDE SEQUENCE [LARGE SCALE GENOMIC DNA]</scope>
</reference>
<dbReference type="InterPro" id="IPR003661">
    <property type="entry name" value="HisK_dim/P_dom"/>
</dbReference>
<dbReference type="FunFam" id="3.30.565.10:FF:000006">
    <property type="entry name" value="Sensor histidine kinase WalK"/>
    <property type="match status" value="1"/>
</dbReference>
<dbReference type="InterPro" id="IPR036097">
    <property type="entry name" value="HisK_dim/P_sf"/>
</dbReference>
<protein>
    <recommendedName>
        <fullName evidence="2">histidine kinase</fullName>
        <ecNumber evidence="2">2.7.13.3</ecNumber>
    </recommendedName>
</protein>
<feature type="domain" description="Histidine kinase" evidence="8">
    <location>
        <begin position="97"/>
        <end position="315"/>
    </location>
</feature>
<evidence type="ECO:0000256" key="4">
    <source>
        <dbReference type="ARBA" id="ARBA00022679"/>
    </source>
</evidence>
<dbReference type="AlphaFoldDB" id="A0A1G2E1X7"/>
<dbReference type="EC" id="2.7.13.3" evidence="2"/>
<dbReference type="PANTHER" id="PTHR43711">
    <property type="entry name" value="TWO-COMPONENT HISTIDINE KINASE"/>
    <property type="match status" value="1"/>
</dbReference>
<keyword evidence="3" id="KW-0597">Phosphoprotein</keyword>
<dbReference type="SMART" id="SM00387">
    <property type="entry name" value="HATPase_c"/>
    <property type="match status" value="1"/>
</dbReference>
<dbReference type="SUPFAM" id="SSF55874">
    <property type="entry name" value="ATPase domain of HSP90 chaperone/DNA topoisomerase II/histidine kinase"/>
    <property type="match status" value="1"/>
</dbReference>
<dbReference type="InterPro" id="IPR005467">
    <property type="entry name" value="His_kinase_dom"/>
</dbReference>
<comment type="catalytic activity">
    <reaction evidence="1">
        <text>ATP + protein L-histidine = ADP + protein N-phospho-L-histidine.</text>
        <dbReference type="EC" id="2.7.13.3"/>
    </reaction>
</comment>
<evidence type="ECO:0000256" key="1">
    <source>
        <dbReference type="ARBA" id="ARBA00000085"/>
    </source>
</evidence>
<dbReference type="GO" id="GO:0000155">
    <property type="term" value="F:phosphorelay sensor kinase activity"/>
    <property type="evidence" value="ECO:0007669"/>
    <property type="project" value="InterPro"/>
</dbReference>
<evidence type="ECO:0000313" key="10">
    <source>
        <dbReference type="Proteomes" id="UP000176662"/>
    </source>
</evidence>